<organism evidence="1">
    <name type="scientific">Gasterosteus aculeatus</name>
    <name type="common">Three-spined stickleback</name>
    <dbReference type="NCBI Taxonomy" id="69293"/>
    <lineage>
        <taxon>Eukaryota</taxon>
        <taxon>Metazoa</taxon>
        <taxon>Chordata</taxon>
        <taxon>Craniata</taxon>
        <taxon>Vertebrata</taxon>
        <taxon>Euteleostomi</taxon>
        <taxon>Actinopterygii</taxon>
        <taxon>Neopterygii</taxon>
        <taxon>Teleostei</taxon>
        <taxon>Neoteleostei</taxon>
        <taxon>Acanthomorphata</taxon>
        <taxon>Eupercaria</taxon>
        <taxon>Perciformes</taxon>
        <taxon>Cottioidei</taxon>
        <taxon>Gasterosteales</taxon>
        <taxon>Gasterosteidae</taxon>
        <taxon>Gasterosteus</taxon>
    </lineage>
</organism>
<reference evidence="1" key="2">
    <citation type="submission" date="2024-04" db="UniProtKB">
        <authorList>
            <consortium name="Ensembl"/>
        </authorList>
    </citation>
    <scope>IDENTIFICATION</scope>
</reference>
<dbReference type="Bgee" id="ENSGACG00000014534">
    <property type="expression patterns" value="Expressed in testis and 1 other cell type or tissue"/>
</dbReference>
<dbReference type="AlphaFoldDB" id="G3PNJ0"/>
<protein>
    <submittedName>
        <fullName evidence="1">Uncharacterized protein</fullName>
    </submittedName>
</protein>
<name>G3PNJ0_GASAC</name>
<proteinExistence type="predicted"/>
<reference evidence="1" key="1">
    <citation type="submission" date="2006-01" db="EMBL/GenBank/DDBJ databases">
        <authorList>
            <person name="Lindblad-Toh K."/>
            <person name="Mauceli E."/>
            <person name="Grabherr M."/>
            <person name="Chang J.L."/>
            <person name="Lander E.S."/>
        </authorList>
    </citation>
    <scope>NUCLEOTIDE SEQUENCE [LARGE SCALE GENOMIC DNA]</scope>
</reference>
<sequence>MSAPRSSQWLSRTETRTSGFLPVLPATVFLVVCCPTDTGGGSVWRHLASVPTCAAGPRSLHSFVQELFSNSFSEPLYFAICNGLSDGTRISHRTF</sequence>
<dbReference type="Ensembl" id="ENSGACT00000019211.1">
    <property type="protein sequence ID" value="ENSGACP00000019173.1"/>
    <property type="gene ID" value="ENSGACG00000014534.1"/>
</dbReference>
<evidence type="ECO:0000313" key="1">
    <source>
        <dbReference type="Ensembl" id="ENSGACP00000019173.1"/>
    </source>
</evidence>
<accession>G3PNJ0</accession>
<dbReference type="InParanoid" id="G3PNJ0"/>